<accession>M5UDU2</accession>
<keyword evidence="2" id="KW-1185">Reference proteome</keyword>
<sequence>MKHFKTIRVRIGRLAFAFIQPGGPRSDIHRLAESQWYSDRF</sequence>
<gene>
    <name evidence="1" type="ORF">RSSM_02524</name>
</gene>
<dbReference type="EMBL" id="ANOH01000178">
    <property type="protein sequence ID" value="EMI56026.1"/>
    <property type="molecule type" value="Genomic_DNA"/>
</dbReference>
<dbReference type="AlphaFoldDB" id="M5UDU2"/>
<comment type="caution">
    <text evidence="1">The sequence shown here is derived from an EMBL/GenBank/DDBJ whole genome shotgun (WGS) entry which is preliminary data.</text>
</comment>
<reference evidence="1 2" key="1">
    <citation type="journal article" date="2013" name="Mar. Genomics">
        <title>Expression of sulfatases in Rhodopirellula baltica and the diversity of sulfatases in the genus Rhodopirellula.</title>
        <authorList>
            <person name="Wegner C.E."/>
            <person name="Richter-Heitmann T."/>
            <person name="Klindworth A."/>
            <person name="Klockow C."/>
            <person name="Richter M."/>
            <person name="Achstetter T."/>
            <person name="Glockner F.O."/>
            <person name="Harder J."/>
        </authorList>
    </citation>
    <scope>NUCLEOTIDE SEQUENCE [LARGE SCALE GENOMIC DNA]</scope>
    <source>
        <strain evidence="1 2">SM41</strain>
    </source>
</reference>
<dbReference type="Proteomes" id="UP000011885">
    <property type="component" value="Unassembled WGS sequence"/>
</dbReference>
<name>M5UDU2_9BACT</name>
<organism evidence="1 2">
    <name type="scientific">Rhodopirellula sallentina SM41</name>
    <dbReference type="NCBI Taxonomy" id="1263870"/>
    <lineage>
        <taxon>Bacteria</taxon>
        <taxon>Pseudomonadati</taxon>
        <taxon>Planctomycetota</taxon>
        <taxon>Planctomycetia</taxon>
        <taxon>Pirellulales</taxon>
        <taxon>Pirellulaceae</taxon>
        <taxon>Rhodopirellula</taxon>
    </lineage>
</organism>
<evidence type="ECO:0000313" key="2">
    <source>
        <dbReference type="Proteomes" id="UP000011885"/>
    </source>
</evidence>
<protein>
    <submittedName>
        <fullName evidence="1">Uncharacterized protein</fullName>
    </submittedName>
</protein>
<evidence type="ECO:0000313" key="1">
    <source>
        <dbReference type="EMBL" id="EMI56026.1"/>
    </source>
</evidence>
<dbReference type="PATRIC" id="fig|1263870.3.peg.2684"/>
<proteinExistence type="predicted"/>